<comment type="caution">
    <text evidence="8">The sequence shown here is derived from an EMBL/GenBank/DDBJ whole genome shotgun (WGS) entry which is preliminary data.</text>
</comment>
<dbReference type="Pfam" id="PF05227">
    <property type="entry name" value="CHASE3"/>
    <property type="match status" value="1"/>
</dbReference>
<dbReference type="InterPro" id="IPR050351">
    <property type="entry name" value="BphY/WalK/GraS-like"/>
</dbReference>
<evidence type="ECO:0000256" key="4">
    <source>
        <dbReference type="ARBA" id="ARBA00022679"/>
    </source>
</evidence>
<dbReference type="Gene3D" id="1.10.287.130">
    <property type="match status" value="1"/>
</dbReference>
<dbReference type="InterPro" id="IPR003594">
    <property type="entry name" value="HATPase_dom"/>
</dbReference>
<evidence type="ECO:0000313" key="9">
    <source>
        <dbReference type="Proteomes" id="UP001271769"/>
    </source>
</evidence>
<dbReference type="CDD" id="cd00082">
    <property type="entry name" value="HisKA"/>
    <property type="match status" value="1"/>
</dbReference>
<dbReference type="SUPFAM" id="SSF55874">
    <property type="entry name" value="ATPase domain of HSP90 chaperone/DNA topoisomerase II/histidine kinase"/>
    <property type="match status" value="1"/>
</dbReference>
<organism evidence="8 9">
    <name type="scientific">Dongia rigui</name>
    <dbReference type="NCBI Taxonomy" id="940149"/>
    <lineage>
        <taxon>Bacteria</taxon>
        <taxon>Pseudomonadati</taxon>
        <taxon>Pseudomonadota</taxon>
        <taxon>Alphaproteobacteria</taxon>
        <taxon>Rhodospirillales</taxon>
        <taxon>Dongiaceae</taxon>
        <taxon>Dongia</taxon>
    </lineage>
</organism>
<evidence type="ECO:0000256" key="3">
    <source>
        <dbReference type="ARBA" id="ARBA00022553"/>
    </source>
</evidence>
<keyword evidence="6" id="KW-1133">Transmembrane helix</keyword>
<proteinExistence type="predicted"/>
<accession>A0ABU5DVD2</accession>
<reference evidence="8 9" key="1">
    <citation type="journal article" date="2013" name="Antonie Van Leeuwenhoek">
        <title>Dongia rigui sp. nov., isolated from freshwater of a large wetland in Korea.</title>
        <authorList>
            <person name="Baik K.S."/>
            <person name="Hwang Y.M."/>
            <person name="Choi J.S."/>
            <person name="Kwon J."/>
            <person name="Seong C.N."/>
        </authorList>
    </citation>
    <scope>NUCLEOTIDE SEQUENCE [LARGE SCALE GENOMIC DNA]</scope>
    <source>
        <strain evidence="8 9">04SU4-P</strain>
    </source>
</reference>
<dbReference type="Gene3D" id="3.30.565.10">
    <property type="entry name" value="Histidine kinase-like ATPase, C-terminal domain"/>
    <property type="match status" value="1"/>
</dbReference>
<dbReference type="EMBL" id="JAXCLX010000001">
    <property type="protein sequence ID" value="MDY0870937.1"/>
    <property type="molecule type" value="Genomic_DNA"/>
</dbReference>
<keyword evidence="4" id="KW-0808">Transferase</keyword>
<evidence type="ECO:0000256" key="2">
    <source>
        <dbReference type="ARBA" id="ARBA00012438"/>
    </source>
</evidence>
<dbReference type="InterPro" id="IPR004358">
    <property type="entry name" value="Sig_transdc_His_kin-like_C"/>
</dbReference>
<dbReference type="InterPro" id="IPR007891">
    <property type="entry name" value="CHASE3"/>
</dbReference>
<dbReference type="SMART" id="SM00388">
    <property type="entry name" value="HisKA"/>
    <property type="match status" value="1"/>
</dbReference>
<name>A0ABU5DVD2_9PROT</name>
<evidence type="ECO:0000256" key="5">
    <source>
        <dbReference type="ARBA" id="ARBA00022777"/>
    </source>
</evidence>
<dbReference type="PANTHER" id="PTHR42878">
    <property type="entry name" value="TWO-COMPONENT HISTIDINE KINASE"/>
    <property type="match status" value="1"/>
</dbReference>
<dbReference type="SMART" id="SM00387">
    <property type="entry name" value="HATPase_c"/>
    <property type="match status" value="1"/>
</dbReference>
<feature type="domain" description="Histidine kinase" evidence="7">
    <location>
        <begin position="262"/>
        <end position="494"/>
    </location>
</feature>
<comment type="catalytic activity">
    <reaction evidence="1">
        <text>ATP + protein L-histidine = ADP + protein N-phospho-L-histidine.</text>
        <dbReference type="EC" id="2.7.13.3"/>
    </reaction>
</comment>
<dbReference type="Pfam" id="PF00512">
    <property type="entry name" value="HisKA"/>
    <property type="match status" value="1"/>
</dbReference>
<sequence length="509" mass="56078">MPELLQVEVDSAEGAAPRPVSQLLILIGATALVAIIAVVSVLLTLDNRDAGTEMLRGQRVTTDIARLLIFVQRAESSQRGFLLTTNPAYLDLYHDSIKKVGPALETLTESTRNDTELAAEILNLRTLVNAKLGEMEHVLVLSQNGHQDEALGVVKTNAGKSLMDQIRESIAAMWQASTRQTEVRIAAWHRNSNWLLAVQLGAAMLVLSVSTLAVLSGIRHTRGLQQTQRALRHANELLEERVAARTADLQEANEEVQKFAYIISHDLRSPLVNIMGFTAELATIRRETAQMLGIRDEAGLLPRPVAEIDQEFGEALDFIQQSTVKMDRLISAVLKLARSGQRRFHYELIDMNALLGEIAATLKHRTSELDAEIVVEPLPALVTDRLAAEQIFSNLLDNAVKYLDESRLGRIQVRGRAIGRAVIIEIEDNGRGITPEDQARVFDLFRRGGKQDRPGEGIGLAHLRVLIRRLGGKISCRSEFGVGSVFSVLLPQADPSPLAEPQETERTAL</sequence>
<evidence type="ECO:0000259" key="7">
    <source>
        <dbReference type="PROSITE" id="PS50109"/>
    </source>
</evidence>
<dbReference type="InterPro" id="IPR005467">
    <property type="entry name" value="His_kinase_dom"/>
</dbReference>
<keyword evidence="6" id="KW-0472">Membrane</keyword>
<dbReference type="EC" id="2.7.13.3" evidence="2"/>
<evidence type="ECO:0000256" key="6">
    <source>
        <dbReference type="SAM" id="Phobius"/>
    </source>
</evidence>
<keyword evidence="6" id="KW-0812">Transmembrane</keyword>
<dbReference type="PRINTS" id="PR00344">
    <property type="entry name" value="BCTRLSENSOR"/>
</dbReference>
<evidence type="ECO:0000313" key="8">
    <source>
        <dbReference type="EMBL" id="MDY0870937.1"/>
    </source>
</evidence>
<dbReference type="InterPro" id="IPR036890">
    <property type="entry name" value="HATPase_C_sf"/>
</dbReference>
<dbReference type="InterPro" id="IPR036097">
    <property type="entry name" value="HisK_dim/P_sf"/>
</dbReference>
<gene>
    <name evidence="8" type="ORF">SMD31_03350</name>
</gene>
<dbReference type="SUPFAM" id="SSF47384">
    <property type="entry name" value="Homodimeric domain of signal transducing histidine kinase"/>
    <property type="match status" value="1"/>
</dbReference>
<feature type="transmembrane region" description="Helical" evidence="6">
    <location>
        <begin position="194"/>
        <end position="218"/>
    </location>
</feature>
<keyword evidence="5" id="KW-0418">Kinase</keyword>
<dbReference type="RefSeq" id="WP_320499308.1">
    <property type="nucleotide sequence ID" value="NZ_JAXCLX010000001.1"/>
</dbReference>
<keyword evidence="3" id="KW-0597">Phosphoprotein</keyword>
<dbReference type="Pfam" id="PF02518">
    <property type="entry name" value="HATPase_c"/>
    <property type="match status" value="1"/>
</dbReference>
<dbReference type="PANTHER" id="PTHR42878:SF15">
    <property type="entry name" value="BACTERIOPHYTOCHROME"/>
    <property type="match status" value="1"/>
</dbReference>
<keyword evidence="9" id="KW-1185">Reference proteome</keyword>
<dbReference type="CDD" id="cd19410">
    <property type="entry name" value="HK9-like_sensor"/>
    <property type="match status" value="1"/>
</dbReference>
<feature type="transmembrane region" description="Helical" evidence="6">
    <location>
        <begin position="20"/>
        <end position="45"/>
    </location>
</feature>
<dbReference type="Proteomes" id="UP001271769">
    <property type="component" value="Unassembled WGS sequence"/>
</dbReference>
<protein>
    <recommendedName>
        <fullName evidence="2">histidine kinase</fullName>
        <ecNumber evidence="2">2.7.13.3</ecNumber>
    </recommendedName>
</protein>
<dbReference type="PROSITE" id="PS50109">
    <property type="entry name" value="HIS_KIN"/>
    <property type="match status" value="1"/>
</dbReference>
<dbReference type="InterPro" id="IPR003661">
    <property type="entry name" value="HisK_dim/P_dom"/>
</dbReference>
<evidence type="ECO:0000256" key="1">
    <source>
        <dbReference type="ARBA" id="ARBA00000085"/>
    </source>
</evidence>